<keyword evidence="2" id="KW-0695">RNA-directed DNA polymerase</keyword>
<dbReference type="Gene3D" id="3.60.10.10">
    <property type="entry name" value="Endonuclease/exonuclease/phosphatase"/>
    <property type="match status" value="1"/>
</dbReference>
<keyword evidence="2" id="KW-0808">Transferase</keyword>
<gene>
    <name evidence="2" type="primary">X-elementORF2_359</name>
    <name evidence="2" type="ORF">NPIL_396971</name>
</gene>
<sequence length="134" mass="15386">MIILSWNSNRIRQKAGEFLEFVKDWKPDVITLQKTRLKPVDSFNIPNYITYRTDRISYAGGGTAILVRNRIPHHSIHIETTLIENTIITIERRNSPPITTVSAYKSPSKDLSHMENFSGKRQIVSSYEIAIVNT</sequence>
<evidence type="ECO:0000259" key="1">
    <source>
        <dbReference type="Pfam" id="PF03372"/>
    </source>
</evidence>
<dbReference type="SUPFAM" id="SSF56219">
    <property type="entry name" value="DNase I-like"/>
    <property type="match status" value="1"/>
</dbReference>
<proteinExistence type="predicted"/>
<organism evidence="2 3">
    <name type="scientific">Nephila pilipes</name>
    <name type="common">Giant wood spider</name>
    <name type="synonym">Nephila maculata</name>
    <dbReference type="NCBI Taxonomy" id="299642"/>
    <lineage>
        <taxon>Eukaryota</taxon>
        <taxon>Metazoa</taxon>
        <taxon>Ecdysozoa</taxon>
        <taxon>Arthropoda</taxon>
        <taxon>Chelicerata</taxon>
        <taxon>Arachnida</taxon>
        <taxon>Araneae</taxon>
        <taxon>Araneomorphae</taxon>
        <taxon>Entelegynae</taxon>
        <taxon>Araneoidea</taxon>
        <taxon>Nephilidae</taxon>
        <taxon>Nephila</taxon>
    </lineage>
</organism>
<name>A0A8X6U4R4_NEPPI</name>
<evidence type="ECO:0000313" key="2">
    <source>
        <dbReference type="EMBL" id="GFT80174.1"/>
    </source>
</evidence>
<accession>A0A8X6U4R4</accession>
<dbReference type="InterPro" id="IPR036691">
    <property type="entry name" value="Endo/exonu/phosph_ase_sf"/>
</dbReference>
<dbReference type="Pfam" id="PF03372">
    <property type="entry name" value="Exo_endo_phos"/>
    <property type="match status" value="1"/>
</dbReference>
<dbReference type="AlphaFoldDB" id="A0A8X6U4R4"/>
<protein>
    <submittedName>
        <fullName evidence="2">Putative RNA-directed DNA polymerase from transposon X-element</fullName>
    </submittedName>
</protein>
<dbReference type="EMBL" id="BMAW01071878">
    <property type="protein sequence ID" value="GFT80174.1"/>
    <property type="molecule type" value="Genomic_DNA"/>
</dbReference>
<dbReference type="InterPro" id="IPR005135">
    <property type="entry name" value="Endo/exonuclease/phosphatase"/>
</dbReference>
<keyword evidence="2" id="KW-0548">Nucleotidyltransferase</keyword>
<feature type="domain" description="Endonuclease/exonuclease/phosphatase" evidence="1">
    <location>
        <begin position="4"/>
        <end position="92"/>
    </location>
</feature>
<dbReference type="OrthoDB" id="6436798at2759"/>
<dbReference type="Proteomes" id="UP000887013">
    <property type="component" value="Unassembled WGS sequence"/>
</dbReference>
<evidence type="ECO:0000313" key="3">
    <source>
        <dbReference type="Proteomes" id="UP000887013"/>
    </source>
</evidence>
<comment type="caution">
    <text evidence="2">The sequence shown here is derived from an EMBL/GenBank/DDBJ whole genome shotgun (WGS) entry which is preliminary data.</text>
</comment>
<reference evidence="2" key="1">
    <citation type="submission" date="2020-08" db="EMBL/GenBank/DDBJ databases">
        <title>Multicomponent nature underlies the extraordinary mechanical properties of spider dragline silk.</title>
        <authorList>
            <person name="Kono N."/>
            <person name="Nakamura H."/>
            <person name="Mori M."/>
            <person name="Yoshida Y."/>
            <person name="Ohtoshi R."/>
            <person name="Malay A.D."/>
            <person name="Moran D.A.P."/>
            <person name="Tomita M."/>
            <person name="Numata K."/>
            <person name="Arakawa K."/>
        </authorList>
    </citation>
    <scope>NUCLEOTIDE SEQUENCE</scope>
</reference>
<dbReference type="GO" id="GO:0003964">
    <property type="term" value="F:RNA-directed DNA polymerase activity"/>
    <property type="evidence" value="ECO:0007669"/>
    <property type="project" value="UniProtKB-KW"/>
</dbReference>
<keyword evidence="3" id="KW-1185">Reference proteome</keyword>